<proteinExistence type="predicted"/>
<reference evidence="2" key="1">
    <citation type="submission" date="2019-08" db="EMBL/GenBank/DDBJ databases">
        <authorList>
            <person name="Kucharzyk K."/>
            <person name="Murdoch R.W."/>
            <person name="Higgins S."/>
            <person name="Loffler F."/>
        </authorList>
    </citation>
    <scope>NUCLEOTIDE SEQUENCE</scope>
</reference>
<organism evidence="2">
    <name type="scientific">bioreactor metagenome</name>
    <dbReference type="NCBI Taxonomy" id="1076179"/>
    <lineage>
        <taxon>unclassified sequences</taxon>
        <taxon>metagenomes</taxon>
        <taxon>ecological metagenomes</taxon>
    </lineage>
</organism>
<evidence type="ECO:0000256" key="1">
    <source>
        <dbReference type="SAM" id="MobiDB-lite"/>
    </source>
</evidence>
<name>A0A645DC48_9ZZZZ</name>
<dbReference type="AlphaFoldDB" id="A0A645DC48"/>
<sequence>MPHSHEGKKNPNPEPTKIDKNLFLGSQRRTRSGVKKTCNAPEMMQPNKTNGNASITMDKKIVLICKTELGIQENILSLLLIQRHLPK</sequence>
<feature type="region of interest" description="Disordered" evidence="1">
    <location>
        <begin position="1"/>
        <end position="53"/>
    </location>
</feature>
<gene>
    <name evidence="2" type="ORF">SDC9_134153</name>
</gene>
<comment type="caution">
    <text evidence="2">The sequence shown here is derived from an EMBL/GenBank/DDBJ whole genome shotgun (WGS) entry which is preliminary data.</text>
</comment>
<feature type="compositionally biased region" description="Basic and acidic residues" evidence="1">
    <location>
        <begin position="1"/>
        <end position="20"/>
    </location>
</feature>
<protein>
    <submittedName>
        <fullName evidence="2">Uncharacterized protein</fullName>
    </submittedName>
</protein>
<evidence type="ECO:0000313" key="2">
    <source>
        <dbReference type="EMBL" id="MPM87060.1"/>
    </source>
</evidence>
<accession>A0A645DC48</accession>
<dbReference type="EMBL" id="VSSQ01034969">
    <property type="protein sequence ID" value="MPM87060.1"/>
    <property type="molecule type" value="Genomic_DNA"/>
</dbReference>